<organism evidence="1 2">
    <name type="scientific">Boothiomyces macroporosus</name>
    <dbReference type="NCBI Taxonomy" id="261099"/>
    <lineage>
        <taxon>Eukaryota</taxon>
        <taxon>Fungi</taxon>
        <taxon>Fungi incertae sedis</taxon>
        <taxon>Chytridiomycota</taxon>
        <taxon>Chytridiomycota incertae sedis</taxon>
        <taxon>Chytridiomycetes</taxon>
        <taxon>Rhizophydiales</taxon>
        <taxon>Terramycetaceae</taxon>
        <taxon>Boothiomyces</taxon>
    </lineage>
</organism>
<comment type="caution">
    <text evidence="1">The sequence shown here is derived from an EMBL/GenBank/DDBJ whole genome shotgun (WGS) entry which is preliminary data.</text>
</comment>
<gene>
    <name evidence="1" type="ORF">HK103_007070</name>
</gene>
<protein>
    <submittedName>
        <fullName evidence="1">Uncharacterized protein</fullName>
    </submittedName>
</protein>
<dbReference type="Proteomes" id="UP001210925">
    <property type="component" value="Unassembled WGS sequence"/>
</dbReference>
<dbReference type="EMBL" id="JADGKB010000082">
    <property type="protein sequence ID" value="KAJ3254585.1"/>
    <property type="molecule type" value="Genomic_DNA"/>
</dbReference>
<keyword evidence="2" id="KW-1185">Reference proteome</keyword>
<name>A0AAD5Y678_9FUNG</name>
<sequence>MSSLQSLVMERKYPEILKECELLELQGNTVIQLLVLIITNNLTEARFLIKRTNVRSPLFTHLIGIVNNLWTMNYQFEYINVDHEEAMVKELYSQMKERIKEEIKTSFRAYESVELDILKQYMEEDEIAAFGRVSDGYVYPKPVTVESTRDYNVVEQLSDYIVGLRY</sequence>
<reference evidence="1" key="1">
    <citation type="submission" date="2020-05" db="EMBL/GenBank/DDBJ databases">
        <title>Phylogenomic resolution of chytrid fungi.</title>
        <authorList>
            <person name="Stajich J.E."/>
            <person name="Amses K."/>
            <person name="Simmons R."/>
            <person name="Seto K."/>
            <person name="Myers J."/>
            <person name="Bonds A."/>
            <person name="Quandt C.A."/>
            <person name="Barry K."/>
            <person name="Liu P."/>
            <person name="Grigoriev I."/>
            <person name="Longcore J.E."/>
            <person name="James T.Y."/>
        </authorList>
    </citation>
    <scope>NUCLEOTIDE SEQUENCE</scope>
    <source>
        <strain evidence="1">PLAUS21</strain>
    </source>
</reference>
<evidence type="ECO:0000313" key="2">
    <source>
        <dbReference type="Proteomes" id="UP001210925"/>
    </source>
</evidence>
<evidence type="ECO:0000313" key="1">
    <source>
        <dbReference type="EMBL" id="KAJ3254585.1"/>
    </source>
</evidence>
<dbReference type="AlphaFoldDB" id="A0AAD5Y678"/>
<proteinExistence type="predicted"/>
<accession>A0AAD5Y678</accession>